<feature type="repeat" description="ANK" evidence="3">
    <location>
        <begin position="119"/>
        <end position="154"/>
    </location>
</feature>
<reference evidence="5 6" key="1">
    <citation type="submission" date="2017-09" db="EMBL/GenBank/DDBJ databases">
        <title>WGS assembly of Aquilegia coerulea Goldsmith.</title>
        <authorList>
            <person name="Hodges S."/>
            <person name="Kramer E."/>
            <person name="Nordborg M."/>
            <person name="Tomkins J."/>
            <person name="Borevitz J."/>
            <person name="Derieg N."/>
            <person name="Yan J."/>
            <person name="Mihaltcheva S."/>
            <person name="Hayes R.D."/>
            <person name="Rokhsar D."/>
        </authorList>
    </citation>
    <scope>NUCLEOTIDE SEQUENCE [LARGE SCALE GENOMIC DNA]</scope>
    <source>
        <strain evidence="6">cv. Goldsmith</strain>
    </source>
</reference>
<dbReference type="Pfam" id="PF07719">
    <property type="entry name" value="TPR_2"/>
    <property type="match status" value="1"/>
</dbReference>
<dbReference type="SMART" id="SM00028">
    <property type="entry name" value="TPR"/>
    <property type="match status" value="3"/>
</dbReference>
<keyword evidence="6" id="KW-1185">Reference proteome</keyword>
<dbReference type="AlphaFoldDB" id="A0A2G5CJK5"/>
<dbReference type="SMART" id="SM00248">
    <property type="entry name" value="ANK"/>
    <property type="match status" value="7"/>
</dbReference>
<dbReference type="Gene3D" id="1.25.40.20">
    <property type="entry name" value="Ankyrin repeat-containing domain"/>
    <property type="match status" value="3"/>
</dbReference>
<dbReference type="PROSITE" id="PS50088">
    <property type="entry name" value="ANK_REPEAT"/>
    <property type="match status" value="4"/>
</dbReference>
<dbReference type="Pfam" id="PF12796">
    <property type="entry name" value="Ank_2"/>
    <property type="match status" value="2"/>
</dbReference>
<sequence length="434" mass="47255">MASPTGTKSKSQQLLEAASNGNLELFKSLVTELDDGKGLARTVVDIKDSKTGQTALHIAVGNRKMGIYQYLVKDLKIDPELKDGRGDTPFHLVALNGYFLGAFNFLEEYGASPDPKNDMDITPLHYAASGGGKEHRGILRLLLSKGVNVNAVSDLGTPLNMAAGYGLREEVSILLNHHADPNIYSHRTMYTPLSASILAPSLACMVLLIEAGADPNAGSCGGTPLIHAALESETEMIKCLLKAGANPDVTNDLGLTPLEIAAINGCHQGAQILFPVTSRIPKYSDWTLHGLMSYLHSEEAREQGVLKAMETFEERKSNAKEAFYKKDYLGAEHWYSKALELEPCDALLLSNRSLCRARLKNGDTALSDAEACLMFKPEWPKAYYRAGAACIVLGKFDRAVDEFSKGLKLAPENEELQNALRLSSIFIPTSISYY</sequence>
<dbReference type="Pfam" id="PF00023">
    <property type="entry name" value="Ank"/>
    <property type="match status" value="1"/>
</dbReference>
<feature type="repeat" description="TPR" evidence="4">
    <location>
        <begin position="380"/>
        <end position="413"/>
    </location>
</feature>
<evidence type="ECO:0000256" key="1">
    <source>
        <dbReference type="ARBA" id="ARBA00022737"/>
    </source>
</evidence>
<keyword evidence="1" id="KW-0677">Repeat</keyword>
<organism evidence="5 6">
    <name type="scientific">Aquilegia coerulea</name>
    <name type="common">Rocky mountain columbine</name>
    <dbReference type="NCBI Taxonomy" id="218851"/>
    <lineage>
        <taxon>Eukaryota</taxon>
        <taxon>Viridiplantae</taxon>
        <taxon>Streptophyta</taxon>
        <taxon>Embryophyta</taxon>
        <taxon>Tracheophyta</taxon>
        <taxon>Spermatophyta</taxon>
        <taxon>Magnoliopsida</taxon>
        <taxon>Ranunculales</taxon>
        <taxon>Ranunculaceae</taxon>
        <taxon>Thalictroideae</taxon>
        <taxon>Aquilegia</taxon>
    </lineage>
</organism>
<dbReference type="PANTHER" id="PTHR46224:SF67">
    <property type="entry name" value="HSP70-HSP90 ORGANIZING PROTEIN 3-LIKE"/>
    <property type="match status" value="1"/>
</dbReference>
<dbReference type="PROSITE" id="PS50005">
    <property type="entry name" value="TPR"/>
    <property type="match status" value="1"/>
</dbReference>
<dbReference type="SUPFAM" id="SSF48452">
    <property type="entry name" value="TPR-like"/>
    <property type="match status" value="1"/>
</dbReference>
<dbReference type="InterPro" id="IPR002110">
    <property type="entry name" value="Ankyrin_rpt"/>
</dbReference>
<dbReference type="InterPro" id="IPR051616">
    <property type="entry name" value="Cul2-RING_E3_ligase_SR"/>
</dbReference>
<dbReference type="OrthoDB" id="1860613at2759"/>
<dbReference type="PROSITE" id="PS50293">
    <property type="entry name" value="TPR_REGION"/>
    <property type="match status" value="1"/>
</dbReference>
<dbReference type="InterPro" id="IPR019734">
    <property type="entry name" value="TPR_rpt"/>
</dbReference>
<dbReference type="InParanoid" id="A0A2G5CJK5"/>
<evidence type="ECO:0000256" key="2">
    <source>
        <dbReference type="ARBA" id="ARBA00022803"/>
    </source>
</evidence>
<keyword evidence="2 4" id="KW-0802">TPR repeat</keyword>
<dbReference type="EMBL" id="KZ305066">
    <property type="protein sequence ID" value="PIA31495.1"/>
    <property type="molecule type" value="Genomic_DNA"/>
</dbReference>
<proteinExistence type="predicted"/>
<evidence type="ECO:0000256" key="4">
    <source>
        <dbReference type="PROSITE-ProRule" id="PRU00339"/>
    </source>
</evidence>
<feature type="repeat" description="ANK" evidence="3">
    <location>
        <begin position="154"/>
        <end position="186"/>
    </location>
</feature>
<dbReference type="InterPro" id="IPR036770">
    <property type="entry name" value="Ankyrin_rpt-contain_sf"/>
</dbReference>
<dbReference type="Proteomes" id="UP000230069">
    <property type="component" value="Unassembled WGS sequence"/>
</dbReference>
<accession>A0A2G5CJK5</accession>
<evidence type="ECO:0000313" key="5">
    <source>
        <dbReference type="EMBL" id="PIA31495.1"/>
    </source>
</evidence>
<dbReference type="SUPFAM" id="SSF48403">
    <property type="entry name" value="Ankyrin repeat"/>
    <property type="match status" value="1"/>
</dbReference>
<dbReference type="InterPro" id="IPR011990">
    <property type="entry name" value="TPR-like_helical_dom_sf"/>
</dbReference>
<dbReference type="PROSITE" id="PS50297">
    <property type="entry name" value="ANK_REP_REGION"/>
    <property type="match status" value="2"/>
</dbReference>
<evidence type="ECO:0000313" key="6">
    <source>
        <dbReference type="Proteomes" id="UP000230069"/>
    </source>
</evidence>
<feature type="repeat" description="ANK" evidence="3">
    <location>
        <begin position="220"/>
        <end position="252"/>
    </location>
</feature>
<dbReference type="PANTHER" id="PTHR46224">
    <property type="entry name" value="ANKYRIN REPEAT FAMILY PROTEIN"/>
    <property type="match status" value="1"/>
</dbReference>
<dbReference type="InterPro" id="IPR013105">
    <property type="entry name" value="TPR_2"/>
</dbReference>
<name>A0A2G5CJK5_AQUCA</name>
<dbReference type="STRING" id="218851.A0A2G5CJK5"/>
<gene>
    <name evidence="5" type="ORF">AQUCO_04900059v1</name>
</gene>
<keyword evidence="3" id="KW-0040">ANK repeat</keyword>
<feature type="repeat" description="ANK" evidence="3">
    <location>
        <begin position="85"/>
        <end position="118"/>
    </location>
</feature>
<evidence type="ECO:0000256" key="3">
    <source>
        <dbReference type="PROSITE-ProRule" id="PRU00023"/>
    </source>
</evidence>
<dbReference type="Gene3D" id="1.25.40.10">
    <property type="entry name" value="Tetratricopeptide repeat domain"/>
    <property type="match status" value="1"/>
</dbReference>
<protein>
    <submittedName>
        <fullName evidence="5">Uncharacterized protein</fullName>
    </submittedName>
</protein>